<dbReference type="AlphaFoldDB" id="A0A1M7SI25"/>
<name>A0A1M7SI25_9FIRM</name>
<evidence type="ECO:0008006" key="3">
    <source>
        <dbReference type="Google" id="ProtNLM"/>
    </source>
</evidence>
<dbReference type="EMBL" id="FRDN01000004">
    <property type="protein sequence ID" value="SHN58042.1"/>
    <property type="molecule type" value="Genomic_DNA"/>
</dbReference>
<dbReference type="SUPFAM" id="SSF56300">
    <property type="entry name" value="Metallo-dependent phosphatases"/>
    <property type="match status" value="1"/>
</dbReference>
<dbReference type="Proteomes" id="UP000184010">
    <property type="component" value="Unassembled WGS sequence"/>
</dbReference>
<evidence type="ECO:0000313" key="2">
    <source>
        <dbReference type="Proteomes" id="UP000184010"/>
    </source>
</evidence>
<sequence>MIVAGRSCPTDYTLTPQLFEAEPWGRWDTLYVAGGIYGNPEALKALALLVAGERASLVVCNGDMHWFDKTAQDFIHTEGLAKDYLKLLGNVEAELRRERDIGAGCGCAYPDCVSQEAVDRSNLIHQELKEAFRSLPGGKGLLGNRPGVAIVEVGKEKVAISHGDEQSLAGWQCSRGSLMETGRQAELAGWMSGQGIRVLATTHTCAPAALAWEHGAVINNGAAGMPNFKGQLCGLVTRIAVSPHQDALYRGKAGKLFVEALPLCYDHEAFIKWFDRLWPQGSPAEVSYRERIVKSTEDEVEDALLGGFLRCNHK</sequence>
<dbReference type="RefSeq" id="WP_072771444.1">
    <property type="nucleotide sequence ID" value="NZ_FRDN01000004.1"/>
</dbReference>
<organism evidence="1 2">
    <name type="scientific">Desulfitobacterium chlororespirans DSM 11544</name>
    <dbReference type="NCBI Taxonomy" id="1121395"/>
    <lineage>
        <taxon>Bacteria</taxon>
        <taxon>Bacillati</taxon>
        <taxon>Bacillota</taxon>
        <taxon>Clostridia</taxon>
        <taxon>Eubacteriales</taxon>
        <taxon>Desulfitobacteriaceae</taxon>
        <taxon>Desulfitobacterium</taxon>
    </lineage>
</organism>
<reference evidence="2" key="1">
    <citation type="submission" date="2016-12" db="EMBL/GenBank/DDBJ databases">
        <authorList>
            <person name="Varghese N."/>
            <person name="Submissions S."/>
        </authorList>
    </citation>
    <scope>NUCLEOTIDE SEQUENCE [LARGE SCALE GENOMIC DNA]</scope>
    <source>
        <strain evidence="2">DSM 11544</strain>
    </source>
</reference>
<evidence type="ECO:0000313" key="1">
    <source>
        <dbReference type="EMBL" id="SHN58042.1"/>
    </source>
</evidence>
<gene>
    <name evidence="1" type="ORF">SAMN02745215_00880</name>
</gene>
<proteinExistence type="predicted"/>
<dbReference type="InterPro" id="IPR029052">
    <property type="entry name" value="Metallo-depent_PP-like"/>
</dbReference>
<protein>
    <recommendedName>
        <fullName evidence="3">Calcineurin-like phosphoesterase superfamily domain-containing protein</fullName>
    </recommendedName>
</protein>
<accession>A0A1M7SI25</accession>
<dbReference type="STRING" id="1121395.SAMN02745215_00880"/>
<keyword evidence="2" id="KW-1185">Reference proteome</keyword>
<dbReference type="Gene3D" id="3.60.21.10">
    <property type="match status" value="1"/>
</dbReference>